<accession>D5DXE3</accession>
<dbReference type="HOGENOM" id="CLU_194315_0_0_9"/>
<name>D5DXE3_PRIM1</name>
<evidence type="ECO:0000256" key="1">
    <source>
        <dbReference type="SAM" id="Phobius"/>
    </source>
</evidence>
<keyword evidence="1" id="KW-0812">Transmembrane</keyword>
<keyword evidence="1" id="KW-0472">Membrane</keyword>
<dbReference type="KEGG" id="bmq:BMQ_3185"/>
<evidence type="ECO:0000313" key="2">
    <source>
        <dbReference type="EMBL" id="ADE70207.1"/>
    </source>
</evidence>
<keyword evidence="3" id="KW-1185">Reference proteome</keyword>
<dbReference type="Proteomes" id="UP000000935">
    <property type="component" value="Chromosome"/>
</dbReference>
<dbReference type="EMBL" id="CP001983">
    <property type="protein sequence ID" value="ADE70207.1"/>
    <property type="molecule type" value="Genomic_DNA"/>
</dbReference>
<feature type="transmembrane region" description="Helical" evidence="1">
    <location>
        <begin position="37"/>
        <end position="55"/>
    </location>
</feature>
<dbReference type="STRING" id="545693.BMQ_3185"/>
<gene>
    <name evidence="2" type="ordered locus">BMQ_3185</name>
</gene>
<organism evidence="2 3">
    <name type="scientific">Priestia megaterium (strain ATCC 12872 / QMB1551)</name>
    <name type="common">Bacillus megaterium</name>
    <dbReference type="NCBI Taxonomy" id="545693"/>
    <lineage>
        <taxon>Bacteria</taxon>
        <taxon>Bacillati</taxon>
        <taxon>Bacillota</taxon>
        <taxon>Bacilli</taxon>
        <taxon>Bacillales</taxon>
        <taxon>Bacillaceae</taxon>
        <taxon>Priestia</taxon>
    </lineage>
</organism>
<dbReference type="AlphaFoldDB" id="D5DXE3"/>
<reference evidence="2 3" key="1">
    <citation type="journal article" date="2011" name="J. Bacteriol.">
        <title>Genome sequences of the biotechnologically important Bacillus megaterium strains QM B1551 and DSM319.</title>
        <authorList>
            <person name="Eppinger M."/>
            <person name="Bunk B."/>
            <person name="Johns M.A."/>
            <person name="Edirisinghe J.N."/>
            <person name="Kutumbaka K.K."/>
            <person name="Koenig S.S."/>
            <person name="Huot Creasy H."/>
            <person name="Rosovitz M.J."/>
            <person name="Riley D.R."/>
            <person name="Daugherty S."/>
            <person name="Martin M."/>
            <person name="Elbourne L.D."/>
            <person name="Paulsen I."/>
            <person name="Biedendieck R."/>
            <person name="Braun C."/>
            <person name="Grayburn S."/>
            <person name="Dhingra S."/>
            <person name="Lukyanchuk V."/>
            <person name="Ball B."/>
            <person name="Ul-Qamar R."/>
            <person name="Seibel J."/>
            <person name="Bremer E."/>
            <person name="Jahn D."/>
            <person name="Ravel J."/>
            <person name="Vary P.S."/>
        </authorList>
    </citation>
    <scope>NUCLEOTIDE SEQUENCE [LARGE SCALE GENOMIC DNA]</scope>
    <source>
        <strain evidence="3">ATCC 12872 / QMB1551</strain>
    </source>
</reference>
<evidence type="ECO:0000313" key="3">
    <source>
        <dbReference type="Proteomes" id="UP000000935"/>
    </source>
</evidence>
<protein>
    <submittedName>
        <fullName evidence="2">Uncharacterized protein</fullName>
    </submittedName>
</protein>
<sequence>MALGIFAAVCMLVIIFAKPLSKSLLPANKKTGKKDREILMMVIGVIVFISGSFFIA</sequence>
<keyword evidence="1" id="KW-1133">Transmembrane helix</keyword>
<proteinExistence type="predicted"/>